<dbReference type="InterPro" id="IPR041599">
    <property type="entry name" value="Gp138_N"/>
</dbReference>
<evidence type="ECO:0000313" key="2">
    <source>
        <dbReference type="EMBL" id="MDV7023794.1"/>
    </source>
</evidence>
<dbReference type="Gene3D" id="2.40.50.230">
    <property type="entry name" value="Gp5 N-terminal domain"/>
    <property type="match status" value="1"/>
</dbReference>
<sequence>MAIFSQTRSGDLSETLASEREQIKDQIRVALPGIIQSFDPSTVTAVVQPAIKSVQCNNDETTTTRDYPLLMDVPVMFPRGGGVTLTFPVKAGDECLVIFADRCIDFWWQNGGVQEPVDFRMHGLSDGFAIVGPQSQVTKISNISTGTAQLRTDDGAAYVELDPQNHDLNLVTPGKLNARIGNDIKLTAAGRLNAIIQGETMITSPSITLNGNVTINGNLTQGMGSAGGTATMNGPVNVTRDVTAGGKSVMTHTHGGVQNGGGSTWGPN</sequence>
<evidence type="ECO:0000313" key="3">
    <source>
        <dbReference type="Proteomes" id="UP001187066"/>
    </source>
</evidence>
<dbReference type="RefSeq" id="WP_317678594.1">
    <property type="nucleotide sequence ID" value="NZ_JAWLOF010000009.1"/>
</dbReference>
<proteinExistence type="predicted"/>
<dbReference type="Pfam" id="PF18352">
    <property type="entry name" value="Gp138_N"/>
    <property type="match status" value="1"/>
</dbReference>
<accession>A0ABU4E5A9</accession>
<protein>
    <submittedName>
        <fullName evidence="2">Gp138 family membrane-puncturing spike protein</fullName>
    </submittedName>
</protein>
<dbReference type="EMBL" id="JAWLOF010000009">
    <property type="protein sequence ID" value="MDV7023794.1"/>
    <property type="molecule type" value="Genomic_DNA"/>
</dbReference>
<dbReference type="Proteomes" id="UP001187066">
    <property type="component" value="Unassembled WGS sequence"/>
</dbReference>
<gene>
    <name evidence="2" type="ORF">R4P48_14045</name>
</gene>
<organism evidence="2 3">
    <name type="scientific">Atlantibacter subterraneus</name>
    <dbReference type="NCBI Taxonomy" id="255519"/>
    <lineage>
        <taxon>Bacteria</taxon>
        <taxon>Pseudomonadati</taxon>
        <taxon>Pseudomonadota</taxon>
        <taxon>Gammaproteobacteria</taxon>
        <taxon>Enterobacterales</taxon>
        <taxon>Enterobacteriaceae</taxon>
        <taxon>Atlantibacter</taxon>
    </lineage>
</organism>
<feature type="domain" description="Phage protein Gp138 N-terminal" evidence="1">
    <location>
        <begin position="31"/>
        <end position="132"/>
    </location>
</feature>
<evidence type="ECO:0000259" key="1">
    <source>
        <dbReference type="Pfam" id="PF18352"/>
    </source>
</evidence>
<keyword evidence="3" id="KW-1185">Reference proteome</keyword>
<reference evidence="2 3" key="1">
    <citation type="submission" date="2023-10" db="EMBL/GenBank/DDBJ databases">
        <authorList>
            <person name="Dale J."/>
        </authorList>
    </citation>
    <scope>NUCLEOTIDE SEQUENCE [LARGE SCALE GENOMIC DNA]</scope>
    <source>
        <strain evidence="2 3">2023EL-00970</strain>
    </source>
</reference>
<dbReference type="InterPro" id="IPR037026">
    <property type="entry name" value="Vgr_OB-fold_dom_sf"/>
</dbReference>
<comment type="caution">
    <text evidence="2">The sequence shown here is derived from an EMBL/GenBank/DDBJ whole genome shotgun (WGS) entry which is preliminary data.</text>
</comment>
<name>A0ABU4E5A9_9ENTR</name>